<evidence type="ECO:0000256" key="1">
    <source>
        <dbReference type="ARBA" id="ARBA00004370"/>
    </source>
</evidence>
<keyword evidence="4 5" id="KW-0472">Membrane</keyword>
<feature type="transmembrane region" description="Helical" evidence="5">
    <location>
        <begin position="150"/>
        <end position="168"/>
    </location>
</feature>
<proteinExistence type="predicted"/>
<evidence type="ECO:0000313" key="6">
    <source>
        <dbReference type="EMBL" id="PWN96168.1"/>
    </source>
</evidence>
<keyword evidence="7" id="KW-1185">Reference proteome</keyword>
<gene>
    <name evidence="6" type="ORF">FA09DRAFT_340366</name>
</gene>
<keyword evidence="3 5" id="KW-1133">Transmembrane helix</keyword>
<reference evidence="6 7" key="1">
    <citation type="journal article" date="2018" name="Mol. Biol. Evol.">
        <title>Broad Genomic Sampling Reveals a Smut Pathogenic Ancestry of the Fungal Clade Ustilaginomycotina.</title>
        <authorList>
            <person name="Kijpornyongpan T."/>
            <person name="Mondo S.J."/>
            <person name="Barry K."/>
            <person name="Sandor L."/>
            <person name="Lee J."/>
            <person name="Lipzen A."/>
            <person name="Pangilinan J."/>
            <person name="LaButti K."/>
            <person name="Hainaut M."/>
            <person name="Henrissat B."/>
            <person name="Grigoriev I.V."/>
            <person name="Spatafora J.W."/>
            <person name="Aime M.C."/>
        </authorList>
    </citation>
    <scope>NUCLEOTIDE SEQUENCE [LARGE SCALE GENOMIC DNA]</scope>
    <source>
        <strain evidence="6 7">MCA 4186</strain>
    </source>
</reference>
<dbReference type="GeneID" id="37271858"/>
<comment type="subcellular location">
    <subcellularLocation>
        <location evidence="1">Membrane</location>
    </subcellularLocation>
</comment>
<dbReference type="EMBL" id="KZ819300">
    <property type="protein sequence ID" value="PWN96168.1"/>
    <property type="molecule type" value="Genomic_DNA"/>
</dbReference>
<protein>
    <recommendedName>
        <fullName evidence="8">Membrane-associated proteins in eicosanoid and glutathione metabolism</fullName>
    </recommendedName>
</protein>
<dbReference type="RefSeq" id="XP_025596447.1">
    <property type="nucleotide sequence ID" value="XM_025744314.1"/>
</dbReference>
<evidence type="ECO:0000256" key="4">
    <source>
        <dbReference type="ARBA" id="ARBA00023136"/>
    </source>
</evidence>
<dbReference type="PANTHER" id="PTHR35371:SF1">
    <property type="entry name" value="BLR7753 PROTEIN"/>
    <property type="match status" value="1"/>
</dbReference>
<evidence type="ECO:0008006" key="8">
    <source>
        <dbReference type="Google" id="ProtNLM"/>
    </source>
</evidence>
<dbReference type="GO" id="GO:0016020">
    <property type="term" value="C:membrane"/>
    <property type="evidence" value="ECO:0007669"/>
    <property type="project" value="UniProtKB-SubCell"/>
</dbReference>
<dbReference type="AlphaFoldDB" id="A0A316Z5C5"/>
<evidence type="ECO:0000256" key="2">
    <source>
        <dbReference type="ARBA" id="ARBA00022692"/>
    </source>
</evidence>
<dbReference type="PANTHER" id="PTHR35371">
    <property type="entry name" value="INNER MEMBRANE PROTEIN"/>
    <property type="match status" value="1"/>
</dbReference>
<dbReference type="SUPFAM" id="SSF161084">
    <property type="entry name" value="MAPEG domain-like"/>
    <property type="match status" value="1"/>
</dbReference>
<name>A0A316Z5C5_9BASI</name>
<dbReference type="OrthoDB" id="2122304at2759"/>
<sequence>MSSAQQFLASLTKGVNSPVSNATSTSPFGNISLFAIPAVWVVSIAAHFYAAANAPTSGGFDNVSPRGYLASITRKEKRTPQEELYIRAEAAQQNGFENLPFFAAAILAGNVARLPVDFLNLSAVVYVGSRILYNVLYINTTSASASNLRSVVFLTGVGTCFTLFIRAGRAFQY</sequence>
<evidence type="ECO:0000313" key="7">
    <source>
        <dbReference type="Proteomes" id="UP000245946"/>
    </source>
</evidence>
<keyword evidence="2 5" id="KW-0812">Transmembrane</keyword>
<evidence type="ECO:0000256" key="3">
    <source>
        <dbReference type="ARBA" id="ARBA00022989"/>
    </source>
</evidence>
<dbReference type="InterPro" id="IPR023352">
    <property type="entry name" value="MAPEG-like_dom_sf"/>
</dbReference>
<feature type="transmembrane region" description="Helical" evidence="5">
    <location>
        <begin position="31"/>
        <end position="50"/>
    </location>
</feature>
<feature type="transmembrane region" description="Helical" evidence="5">
    <location>
        <begin position="118"/>
        <end position="138"/>
    </location>
</feature>
<dbReference type="Proteomes" id="UP000245946">
    <property type="component" value="Unassembled WGS sequence"/>
</dbReference>
<dbReference type="InterPro" id="IPR001129">
    <property type="entry name" value="Membr-assoc_MAPEG"/>
</dbReference>
<organism evidence="6 7">
    <name type="scientific">Tilletiopsis washingtonensis</name>
    <dbReference type="NCBI Taxonomy" id="58919"/>
    <lineage>
        <taxon>Eukaryota</taxon>
        <taxon>Fungi</taxon>
        <taxon>Dikarya</taxon>
        <taxon>Basidiomycota</taxon>
        <taxon>Ustilaginomycotina</taxon>
        <taxon>Exobasidiomycetes</taxon>
        <taxon>Entylomatales</taxon>
        <taxon>Entylomatales incertae sedis</taxon>
        <taxon>Tilletiopsis</taxon>
    </lineage>
</organism>
<dbReference type="Pfam" id="PF01124">
    <property type="entry name" value="MAPEG"/>
    <property type="match status" value="1"/>
</dbReference>
<evidence type="ECO:0000256" key="5">
    <source>
        <dbReference type="SAM" id="Phobius"/>
    </source>
</evidence>
<dbReference type="Gene3D" id="1.20.120.550">
    <property type="entry name" value="Membrane associated eicosanoid/glutathione metabolism-like domain"/>
    <property type="match status" value="1"/>
</dbReference>
<accession>A0A316Z5C5</accession>